<dbReference type="InterPro" id="IPR002933">
    <property type="entry name" value="Peptidase_M20"/>
</dbReference>
<evidence type="ECO:0000313" key="3">
    <source>
        <dbReference type="EMBL" id="SVA82517.1"/>
    </source>
</evidence>
<feature type="domain" description="Peptidase M20 dimerisation" evidence="2">
    <location>
        <begin position="240"/>
        <end position="334"/>
    </location>
</feature>
<evidence type="ECO:0000259" key="2">
    <source>
        <dbReference type="Pfam" id="PF07687"/>
    </source>
</evidence>
<dbReference type="NCBIfam" id="NF006771">
    <property type="entry name" value="PRK09290.1-5"/>
    <property type="match status" value="1"/>
</dbReference>
<protein>
    <recommendedName>
        <fullName evidence="2">Peptidase M20 dimerisation domain-containing protein</fullName>
    </recommendedName>
</protein>
<accession>A0A381Z1B5</accession>
<proteinExistence type="predicted"/>
<dbReference type="EMBL" id="UINC01019484">
    <property type="protein sequence ID" value="SVA82517.1"/>
    <property type="molecule type" value="Genomic_DNA"/>
</dbReference>
<name>A0A381Z1B5_9ZZZZ</name>
<dbReference type="AlphaFoldDB" id="A0A381Z1B5"/>
<evidence type="ECO:0000256" key="1">
    <source>
        <dbReference type="ARBA" id="ARBA00022801"/>
    </source>
</evidence>
<dbReference type="PANTHER" id="PTHR32494">
    <property type="entry name" value="ALLANTOATE DEIMINASE-RELATED"/>
    <property type="match status" value="1"/>
</dbReference>
<dbReference type="GO" id="GO:0016813">
    <property type="term" value="F:hydrolase activity, acting on carbon-nitrogen (but not peptide) bonds, in linear amidines"/>
    <property type="evidence" value="ECO:0007669"/>
    <property type="project" value="InterPro"/>
</dbReference>
<dbReference type="SUPFAM" id="SSF55031">
    <property type="entry name" value="Bacterial exopeptidase dimerisation domain"/>
    <property type="match status" value="1"/>
</dbReference>
<dbReference type="Gene3D" id="3.30.70.360">
    <property type="match status" value="1"/>
</dbReference>
<reference evidence="3" key="1">
    <citation type="submission" date="2018-05" db="EMBL/GenBank/DDBJ databases">
        <authorList>
            <person name="Lanie J.A."/>
            <person name="Ng W.-L."/>
            <person name="Kazmierczak K.M."/>
            <person name="Andrzejewski T.M."/>
            <person name="Davidsen T.M."/>
            <person name="Wayne K.J."/>
            <person name="Tettelin H."/>
            <person name="Glass J.I."/>
            <person name="Rusch D."/>
            <person name="Podicherti R."/>
            <person name="Tsui H.-C.T."/>
            <person name="Winkler M.E."/>
        </authorList>
    </citation>
    <scope>NUCLEOTIDE SEQUENCE</scope>
</reference>
<dbReference type="NCBIfam" id="TIGR01879">
    <property type="entry name" value="hydantase"/>
    <property type="match status" value="1"/>
</dbReference>
<dbReference type="Gene3D" id="3.40.630.10">
    <property type="entry name" value="Zn peptidases"/>
    <property type="match status" value="1"/>
</dbReference>
<dbReference type="Pfam" id="PF07687">
    <property type="entry name" value="M20_dimer"/>
    <property type="match status" value="1"/>
</dbReference>
<dbReference type="SUPFAM" id="SSF53187">
    <property type="entry name" value="Zn-dependent exopeptidases"/>
    <property type="match status" value="1"/>
</dbReference>
<dbReference type="InterPro" id="IPR036264">
    <property type="entry name" value="Bact_exopeptidase_dim_dom"/>
</dbReference>
<organism evidence="3">
    <name type="scientific">marine metagenome</name>
    <dbReference type="NCBI Taxonomy" id="408172"/>
    <lineage>
        <taxon>unclassified sequences</taxon>
        <taxon>metagenomes</taxon>
        <taxon>ecological metagenomes</taxon>
    </lineage>
</organism>
<sequence length="441" mass="47607">MNRREFTNFFSVAITGIPLLMGTSLFPDSSNPKPLLVNGVRLNKMLLELAKYGRNDHGGVDRVSFSEADRNARQYVIGLMKNAGLDVKIDAAANIIGRRKGNNANAKPIMLGSHIDSVPSGGNYDGQVGSAAAVEVAQILHEDNQITRHPLEFVIFSNEEGGKTGSRAMAGEIETFELDIMTASGFTIGEGLRANSGDPDKLTKVKRLKGSIAGFLELHIEQGGILEREGLTIGVVEGIVGIKRWSVTVKGFTNHAGTTPMTERRDSLVAAAQFIQAVHRIAKNMSGRQVATVGKITPEPGAPNVIPGRTSLTLEIRDLDMAKIDNLFKVLVKESKLIGEETGTQFSFDQFYLSKAALTDDLFRKVIEEETEKLGFSYTRMPSGAGHDAQSIAQLAPVGMIFIPSLGGISHSPKEKSRSKDIEAGANVLLQSLLTLDHQLS</sequence>
<dbReference type="CDD" id="cd03884">
    <property type="entry name" value="M20_bAS"/>
    <property type="match status" value="1"/>
</dbReference>
<dbReference type="Pfam" id="PF01546">
    <property type="entry name" value="Peptidase_M20"/>
    <property type="match status" value="1"/>
</dbReference>
<dbReference type="PANTHER" id="PTHR32494:SF5">
    <property type="entry name" value="ALLANTOATE AMIDOHYDROLASE"/>
    <property type="match status" value="1"/>
</dbReference>
<gene>
    <name evidence="3" type="ORF">METZ01_LOCUS135371</name>
</gene>
<dbReference type="InterPro" id="IPR010158">
    <property type="entry name" value="Amidase_Cbmase"/>
</dbReference>
<keyword evidence="1" id="KW-0378">Hydrolase</keyword>
<dbReference type="InterPro" id="IPR011650">
    <property type="entry name" value="Peptidase_M20_dimer"/>
</dbReference>
<dbReference type="PIRSF" id="PIRSF001235">
    <property type="entry name" value="Amidase_carbamoylase"/>
    <property type="match status" value="1"/>
</dbReference>